<proteinExistence type="predicted"/>
<organism evidence="2 3">
    <name type="scientific">Raoultella terrigena</name>
    <name type="common">Klebsiella terrigena</name>
    <dbReference type="NCBI Taxonomy" id="577"/>
    <lineage>
        <taxon>Bacteria</taxon>
        <taxon>Pseudomonadati</taxon>
        <taxon>Pseudomonadota</taxon>
        <taxon>Gammaproteobacteria</taxon>
        <taxon>Enterobacterales</taxon>
        <taxon>Enterobacteriaceae</taxon>
        <taxon>Klebsiella/Raoultella group</taxon>
        <taxon>Raoultella</taxon>
    </lineage>
</organism>
<dbReference type="GO" id="GO:0042597">
    <property type="term" value="C:periplasmic space"/>
    <property type="evidence" value="ECO:0007669"/>
    <property type="project" value="InterPro"/>
</dbReference>
<dbReference type="EMBL" id="CAADJG010000002">
    <property type="protein sequence ID" value="VFS73102.1"/>
    <property type="molecule type" value="Genomic_DNA"/>
</dbReference>
<keyword evidence="1" id="KW-0732">Signal</keyword>
<evidence type="ECO:0000313" key="2">
    <source>
        <dbReference type="EMBL" id="VFS73102.1"/>
    </source>
</evidence>
<dbReference type="CDD" id="cd09916">
    <property type="entry name" value="CpxP_like"/>
    <property type="match status" value="1"/>
</dbReference>
<dbReference type="Gene3D" id="1.20.120.1490">
    <property type="match status" value="1"/>
</dbReference>
<feature type="signal peptide" evidence="1">
    <location>
        <begin position="1"/>
        <end position="24"/>
    </location>
</feature>
<dbReference type="Proteomes" id="UP000332594">
    <property type="component" value="Unassembled WGS sequence"/>
</dbReference>
<sequence>MNKFVRNTLIAVAITTGFSAAAQAASASYVPPVSQDPVVQHLKLSNEQVTKIKALHQEFETNVNNIKIDGFKEGALVETIQSGKWDDAKVKQQLAAFGQLDQQVRYYRVKYYFGVNQVLTAEQRTQVKKDLSEALN</sequence>
<name>A0A485BMA0_RAOTE</name>
<evidence type="ECO:0000256" key="1">
    <source>
        <dbReference type="SAM" id="SignalP"/>
    </source>
</evidence>
<protein>
    <submittedName>
        <fullName evidence="2">P pilus assembly/Cpx signaling pathway, periplasmic inhibitor/zinc-resistance associated protein</fullName>
    </submittedName>
</protein>
<dbReference type="InterPro" id="IPR012899">
    <property type="entry name" value="LTXXQ"/>
</dbReference>
<gene>
    <name evidence="2" type="ORF">NCTC13038_02936</name>
</gene>
<dbReference type="RefSeq" id="WP_134526217.1">
    <property type="nucleotide sequence ID" value="NZ_BJNO01000001.1"/>
</dbReference>
<dbReference type="AlphaFoldDB" id="A0A485BMA0"/>
<evidence type="ECO:0000313" key="3">
    <source>
        <dbReference type="Proteomes" id="UP000332594"/>
    </source>
</evidence>
<feature type="chain" id="PRO_5019841105" evidence="1">
    <location>
        <begin position="25"/>
        <end position="136"/>
    </location>
</feature>
<accession>A0A485BMA0</accession>
<reference evidence="2 3" key="1">
    <citation type="submission" date="2019-03" db="EMBL/GenBank/DDBJ databases">
        <authorList>
            <consortium name="Pathogen Informatics"/>
        </authorList>
    </citation>
    <scope>NUCLEOTIDE SEQUENCE [LARGE SCALE GENOMIC DNA]</scope>
    <source>
        <strain evidence="2 3">NCTC13038</strain>
    </source>
</reference>